<dbReference type="InterPro" id="IPR001036">
    <property type="entry name" value="Acrflvin-R"/>
</dbReference>
<dbReference type="Gene3D" id="3.30.70.1320">
    <property type="entry name" value="Multidrug efflux transporter AcrB pore domain like"/>
    <property type="match status" value="1"/>
</dbReference>
<dbReference type="SUPFAM" id="SSF82714">
    <property type="entry name" value="Multidrug efflux transporter AcrB TolC docking domain, DN and DC subdomains"/>
    <property type="match status" value="2"/>
</dbReference>
<feature type="transmembrane region" description="Helical" evidence="1">
    <location>
        <begin position="884"/>
        <end position="903"/>
    </location>
</feature>
<name>A0A2N3PWA0_9PROT</name>
<dbReference type="GO" id="GO:0042910">
    <property type="term" value="F:xenobiotic transmembrane transporter activity"/>
    <property type="evidence" value="ECO:0007669"/>
    <property type="project" value="TreeGrafter"/>
</dbReference>
<dbReference type="Pfam" id="PF00873">
    <property type="entry name" value="ACR_tran"/>
    <property type="match status" value="1"/>
</dbReference>
<dbReference type="Gene3D" id="3.30.70.1440">
    <property type="entry name" value="Multidrug efflux transporter AcrB pore domain"/>
    <property type="match status" value="1"/>
</dbReference>
<gene>
    <name evidence="2" type="ORF">CWS72_10120</name>
</gene>
<dbReference type="PRINTS" id="PR00702">
    <property type="entry name" value="ACRIFLAVINRP"/>
</dbReference>
<organism evidence="2 3">
    <name type="scientific">Telmatospirillum siberiense</name>
    <dbReference type="NCBI Taxonomy" id="382514"/>
    <lineage>
        <taxon>Bacteria</taxon>
        <taxon>Pseudomonadati</taxon>
        <taxon>Pseudomonadota</taxon>
        <taxon>Alphaproteobacteria</taxon>
        <taxon>Rhodospirillales</taxon>
        <taxon>Rhodospirillaceae</taxon>
        <taxon>Telmatospirillum</taxon>
    </lineage>
</organism>
<feature type="transmembrane region" description="Helical" evidence="1">
    <location>
        <begin position="16"/>
        <end position="33"/>
    </location>
</feature>
<dbReference type="RefSeq" id="WP_101250479.1">
    <property type="nucleotide sequence ID" value="NZ_PIUM01000009.1"/>
</dbReference>
<sequence length="1035" mass="111989">MKGFNLSEWALGHRSLMIYLMVMCAVAGVWAYATAGRDEDPPFTIKTMVVKTLWSGATTDETLNQVTDRIEKKLEELPSLDYLQSYTAPGESVIFVTLKDSTPPGQVADLWYQVRKKTGDIAHSLPPDVQGPYFNDEFGDTFGVIYGFTADGFGYRDLKDYVETVRAELLRLPDVGKIDLIGVQEERVTLEFSSRRLANLGISQSQVIDSLNAQNAVAPAGVLEGGGERILLRVSGGFRDEADLAAINLRSNGRFYRLGDVADIHRGFADPPQPMFRVNGKPAIGLSLSMAKGGNNLRLGENIRRRMAELERDRPIGIEVTQVADQPEVVSQSVHGFVKALTEAVIIVLAVSFLSLGLRAGAVVALSIPLVLGATFVGMKMAGIDLQRVSLGALIIALGLLVDDAMITVEMMIKKLEEGFSLLKAATFAYSSTAFPMLTGTLVTMIGFVPVGFANSSSGEYCFSIFAVIAIALLISWFVAVLFSPLIGVVILPRRPKPQAEGGVATRVTGGFRRVLLWCLRHRGWTIGGTLALFLLSLAGATRLEQQFFPVSERPELLLDVTLPQSASIRATEKAVERLETRLAADKDVAGFSFYVGQGAVRFYLPMDVQLDHDYFAQAVVIARDVHQRDALAARLQREMSEELSAAGAMVRVAPLELGPPVGWPLKYRVSGPDPERVRQAAFDLGSVIAADPAARTVHFDWNEPIKTVRLKVDQDKARLLGVTSRDLAQALQTLFSGKTISQLRDATYLIDVQLRAPSGERGDLDSLRQLQLSLGGGRSIPLGEVAKLDYGIEQPIVWRRQRLPTLTVLSDVAGGIQPATLVERLAPAVQRFAAGLPAGYRVETGGTVEESAKGQASVNAVMPVMVLLMLTVLMVQLQSFQRLLLVVSVAPLGLIGVVAAMLPSHTPMGFVATLGCIALIGMIIRNSVILIDQIEHNITGGMERAQAVVDATCHRMRPILLTASAAILGMIPIASESFWRPLAYAIMGGLVVATLLTLLFLPAAYLTWFGIVDRRGGRGGRATAKGKEAARSPV</sequence>
<dbReference type="EMBL" id="PIUM01000009">
    <property type="protein sequence ID" value="PKU24686.1"/>
    <property type="molecule type" value="Genomic_DNA"/>
</dbReference>
<dbReference type="OrthoDB" id="9798415at2"/>
<comment type="caution">
    <text evidence="2">The sequence shown here is derived from an EMBL/GenBank/DDBJ whole genome shotgun (WGS) entry which is preliminary data.</text>
</comment>
<dbReference type="GO" id="GO:0005886">
    <property type="term" value="C:plasma membrane"/>
    <property type="evidence" value="ECO:0007669"/>
    <property type="project" value="TreeGrafter"/>
</dbReference>
<keyword evidence="1" id="KW-0812">Transmembrane</keyword>
<feature type="transmembrane region" description="Helical" evidence="1">
    <location>
        <begin position="909"/>
        <end position="925"/>
    </location>
</feature>
<proteinExistence type="predicted"/>
<dbReference type="PANTHER" id="PTHR32063:SF64">
    <property type="entry name" value="ACRB_ACRD_ACRF FAMILY PROTEIN"/>
    <property type="match status" value="1"/>
</dbReference>
<feature type="transmembrane region" description="Helical" evidence="1">
    <location>
        <begin position="986"/>
        <end position="1012"/>
    </location>
</feature>
<feature type="transmembrane region" description="Helical" evidence="1">
    <location>
        <begin position="363"/>
        <end position="383"/>
    </location>
</feature>
<keyword evidence="3" id="KW-1185">Reference proteome</keyword>
<feature type="transmembrane region" description="Helical" evidence="1">
    <location>
        <begin position="389"/>
        <end position="407"/>
    </location>
</feature>
<dbReference type="Gene3D" id="1.20.1640.10">
    <property type="entry name" value="Multidrug efflux transporter AcrB transmembrane domain"/>
    <property type="match status" value="2"/>
</dbReference>
<evidence type="ECO:0000313" key="3">
    <source>
        <dbReference type="Proteomes" id="UP000233293"/>
    </source>
</evidence>
<dbReference type="AlphaFoldDB" id="A0A2N3PWA0"/>
<evidence type="ECO:0000313" key="2">
    <source>
        <dbReference type="EMBL" id="PKU24686.1"/>
    </source>
</evidence>
<dbReference type="InterPro" id="IPR027463">
    <property type="entry name" value="AcrB_DN_DC_subdom"/>
</dbReference>
<evidence type="ECO:0000256" key="1">
    <source>
        <dbReference type="SAM" id="Phobius"/>
    </source>
</evidence>
<reference evidence="3" key="1">
    <citation type="submission" date="2017-12" db="EMBL/GenBank/DDBJ databases">
        <title>Draft genome sequence of Telmatospirillum siberiense 26-4b1T, an acidotolerant peatland alphaproteobacterium potentially involved in sulfur cycling.</title>
        <authorList>
            <person name="Hausmann B."/>
            <person name="Pjevac P."/>
            <person name="Schreck K."/>
            <person name="Herbold C.W."/>
            <person name="Daims H."/>
            <person name="Wagner M."/>
            <person name="Pester M."/>
            <person name="Loy A."/>
        </authorList>
    </citation>
    <scope>NUCLEOTIDE SEQUENCE [LARGE SCALE GENOMIC DNA]</scope>
    <source>
        <strain evidence="3">26-4b1</strain>
    </source>
</reference>
<dbReference type="Gene3D" id="3.30.70.1430">
    <property type="entry name" value="Multidrug efflux transporter AcrB pore domain"/>
    <property type="match status" value="2"/>
</dbReference>
<keyword evidence="1" id="KW-0472">Membrane</keyword>
<dbReference type="PANTHER" id="PTHR32063">
    <property type="match status" value="1"/>
</dbReference>
<dbReference type="Gene3D" id="3.30.2090.10">
    <property type="entry name" value="Multidrug efflux transporter AcrB TolC docking domain, DN and DC subdomains"/>
    <property type="match status" value="2"/>
</dbReference>
<dbReference type="SUPFAM" id="SSF82866">
    <property type="entry name" value="Multidrug efflux transporter AcrB transmembrane domain"/>
    <property type="match status" value="2"/>
</dbReference>
<protein>
    <submittedName>
        <fullName evidence="2">ACR family transporter</fullName>
    </submittedName>
</protein>
<keyword evidence="1" id="KW-1133">Transmembrane helix</keyword>
<dbReference type="Proteomes" id="UP000233293">
    <property type="component" value="Unassembled WGS sequence"/>
</dbReference>
<accession>A0A2N3PWA0</accession>
<feature type="transmembrane region" description="Helical" evidence="1">
    <location>
        <begin position="465"/>
        <end position="492"/>
    </location>
</feature>
<feature type="transmembrane region" description="Helical" evidence="1">
    <location>
        <begin position="857"/>
        <end position="877"/>
    </location>
</feature>
<feature type="transmembrane region" description="Helical" evidence="1">
    <location>
        <begin position="960"/>
        <end position="980"/>
    </location>
</feature>
<dbReference type="SUPFAM" id="SSF82693">
    <property type="entry name" value="Multidrug efflux transporter AcrB pore domain, PN1, PN2, PC1 and PC2 subdomains"/>
    <property type="match status" value="2"/>
</dbReference>
<feature type="transmembrane region" description="Helical" evidence="1">
    <location>
        <begin position="428"/>
        <end position="453"/>
    </location>
</feature>